<keyword evidence="2" id="KW-0963">Cytoplasm</keyword>
<dbReference type="InterPro" id="IPR003604">
    <property type="entry name" value="Matrin/U1-like-C_Znf_C2H2"/>
</dbReference>
<evidence type="ECO:0000259" key="9">
    <source>
        <dbReference type="PROSITE" id="PS50157"/>
    </source>
</evidence>
<feature type="domain" description="C2H2-type" evidence="9">
    <location>
        <begin position="86"/>
        <end position="115"/>
    </location>
</feature>
<dbReference type="GO" id="GO:0008270">
    <property type="term" value="F:zinc ion binding"/>
    <property type="evidence" value="ECO:0007669"/>
    <property type="project" value="UniProtKB-KW"/>
</dbReference>
<dbReference type="STRING" id="13706.A0A1X2HTB2"/>
<reference evidence="10 11" key="1">
    <citation type="submission" date="2016-07" db="EMBL/GenBank/DDBJ databases">
        <title>Pervasive Adenine N6-methylation of Active Genes in Fungi.</title>
        <authorList>
            <consortium name="DOE Joint Genome Institute"/>
            <person name="Mondo S.J."/>
            <person name="Dannebaum R.O."/>
            <person name="Kuo R.C."/>
            <person name="Labutti K."/>
            <person name="Haridas S."/>
            <person name="Kuo A."/>
            <person name="Salamov A."/>
            <person name="Ahrendt S.R."/>
            <person name="Lipzen A."/>
            <person name="Sullivan W."/>
            <person name="Andreopoulos W.B."/>
            <person name="Clum A."/>
            <person name="Lindquist E."/>
            <person name="Daum C."/>
            <person name="Ramamoorthy G.K."/>
            <person name="Gryganskyi A."/>
            <person name="Culley D."/>
            <person name="Magnuson J.K."/>
            <person name="James T.Y."/>
            <person name="O'Malley M.A."/>
            <person name="Stajich J.E."/>
            <person name="Spatafora J.W."/>
            <person name="Visel A."/>
            <person name="Grigoriev I.V."/>
        </authorList>
    </citation>
    <scope>NUCLEOTIDE SEQUENCE [LARGE SCALE GENOMIC DNA]</scope>
    <source>
        <strain evidence="10 11">NRRL 2496</strain>
    </source>
</reference>
<dbReference type="Gene3D" id="3.30.160.60">
    <property type="entry name" value="Classic Zinc Finger"/>
    <property type="match status" value="1"/>
</dbReference>
<dbReference type="AlphaFoldDB" id="A0A1X2HTB2"/>
<proteinExistence type="inferred from homology"/>
<dbReference type="Pfam" id="PF12756">
    <property type="entry name" value="zf-C2H2_2"/>
    <property type="match status" value="1"/>
</dbReference>
<evidence type="ECO:0000313" key="10">
    <source>
        <dbReference type="EMBL" id="ORZ02793.1"/>
    </source>
</evidence>
<dbReference type="PROSITE" id="PS00028">
    <property type="entry name" value="ZINC_FINGER_C2H2_1"/>
    <property type="match status" value="2"/>
</dbReference>
<comment type="subcellular location">
    <subcellularLocation>
        <location evidence="1">Cytoplasm</location>
    </subcellularLocation>
</comment>
<dbReference type="SMART" id="SM00355">
    <property type="entry name" value="ZnF_C2H2"/>
    <property type="match status" value="4"/>
</dbReference>
<dbReference type="EMBL" id="MCGN01000001">
    <property type="protein sequence ID" value="ORZ02793.1"/>
    <property type="molecule type" value="Genomic_DNA"/>
</dbReference>
<evidence type="ECO:0000313" key="11">
    <source>
        <dbReference type="Proteomes" id="UP000242180"/>
    </source>
</evidence>
<evidence type="ECO:0000256" key="5">
    <source>
        <dbReference type="ARBA" id="ARBA00022737"/>
    </source>
</evidence>
<accession>A0A1X2HTB2</accession>
<keyword evidence="11" id="KW-1185">Reference proteome</keyword>
<keyword evidence="6" id="KW-0862">Zinc</keyword>
<dbReference type="PANTHER" id="PTHR13182">
    <property type="entry name" value="ZINC FINGER PROTEIN 622"/>
    <property type="match status" value="1"/>
</dbReference>
<dbReference type="SMART" id="SM00451">
    <property type="entry name" value="ZnF_U1"/>
    <property type="match status" value="2"/>
</dbReference>
<dbReference type="InterPro" id="IPR013087">
    <property type="entry name" value="Znf_C2H2_type"/>
</dbReference>
<dbReference type="Pfam" id="PF12874">
    <property type="entry name" value="zf-met"/>
    <property type="match status" value="1"/>
</dbReference>
<evidence type="ECO:0000256" key="1">
    <source>
        <dbReference type="ARBA" id="ARBA00004496"/>
    </source>
</evidence>
<keyword evidence="3" id="KW-0690">Ribosome biogenesis</keyword>
<evidence type="ECO:0000256" key="8">
    <source>
        <dbReference type="PROSITE-ProRule" id="PRU00042"/>
    </source>
</evidence>
<dbReference type="InterPro" id="IPR036236">
    <property type="entry name" value="Znf_C2H2_sf"/>
</dbReference>
<dbReference type="InParanoid" id="A0A1X2HTB2"/>
<comment type="similarity">
    <text evidence="7">Belongs to the REI1 family.</text>
</comment>
<organism evidence="10 11">
    <name type="scientific">Syncephalastrum racemosum</name>
    <name type="common">Filamentous fungus</name>
    <dbReference type="NCBI Taxonomy" id="13706"/>
    <lineage>
        <taxon>Eukaryota</taxon>
        <taxon>Fungi</taxon>
        <taxon>Fungi incertae sedis</taxon>
        <taxon>Mucoromycota</taxon>
        <taxon>Mucoromycotina</taxon>
        <taxon>Mucoromycetes</taxon>
        <taxon>Mucorales</taxon>
        <taxon>Syncephalastraceae</taxon>
        <taxon>Syncephalastrum</taxon>
    </lineage>
</organism>
<keyword evidence="8 10" id="KW-0863">Zinc-finger</keyword>
<dbReference type="InterPro" id="IPR041661">
    <property type="entry name" value="ZN622/Rei1/Reh1_Znf-C2H2"/>
</dbReference>
<keyword evidence="4" id="KW-0479">Metal-binding</keyword>
<evidence type="ECO:0000256" key="3">
    <source>
        <dbReference type="ARBA" id="ARBA00022517"/>
    </source>
</evidence>
<sequence length="360" mass="41804">MSAQIAPAQLSEPNHPRNTLFTCLACHVAFPTSDRQRAHYRTDWHKYNLKRKIANLTPLNAEQFAQKVLAQQAAGLEEQERQGLIYECAVCRKSYYSENAFNNHVQSRKHKEMEQMEDEDQQSTMSIEEKIAQVQTIREQPRGDDASLECLFCHQAYSDFDTNLTHMTRDHGFFLPDTEYLADPQGLIRYLSAKIRDDHLCLYCNGRGKAWKSLDAVRAHMVDVGHCKMAYDETEDPDQLLKYYDFGDLSSEPVMKTTNVDQEIVLPNGTQIGHRRLWYQYRQRTRPEAPVSDETQVSTRIDPSLPRRERRHLAITSGQEQSEQAKQGIREAKIRQRFQDSMSIKHNMTNTLRARNQNPI</sequence>
<gene>
    <name evidence="10" type="ORF">BCR43DRAFT_482178</name>
</gene>
<dbReference type="Proteomes" id="UP000242180">
    <property type="component" value="Unassembled WGS sequence"/>
</dbReference>
<dbReference type="GO" id="GO:0030687">
    <property type="term" value="C:preribosome, large subunit precursor"/>
    <property type="evidence" value="ECO:0007669"/>
    <property type="project" value="TreeGrafter"/>
</dbReference>
<dbReference type="OMA" id="QRYHMKT"/>
<evidence type="ECO:0000256" key="7">
    <source>
        <dbReference type="ARBA" id="ARBA00034126"/>
    </source>
</evidence>
<dbReference type="PANTHER" id="PTHR13182:SF8">
    <property type="entry name" value="CYTOPLASMIC 60S SUBUNIT BIOGENESIS FACTOR ZNF622"/>
    <property type="match status" value="1"/>
</dbReference>
<name>A0A1X2HTB2_SYNRA</name>
<evidence type="ECO:0000256" key="2">
    <source>
        <dbReference type="ARBA" id="ARBA00022490"/>
    </source>
</evidence>
<dbReference type="SUPFAM" id="SSF57667">
    <property type="entry name" value="beta-beta-alpha zinc fingers"/>
    <property type="match status" value="2"/>
</dbReference>
<protein>
    <submittedName>
        <fullName evidence="10">C2H2 type zinc-finger-domain-containing protein</fullName>
    </submittedName>
</protein>
<comment type="caution">
    <text evidence="10">The sequence shown here is derived from an EMBL/GenBank/DDBJ whole genome shotgun (WGS) entry which is preliminary data.</text>
</comment>
<dbReference type="InterPro" id="IPR040025">
    <property type="entry name" value="Znf622/Rei1/Reh1"/>
</dbReference>
<evidence type="ECO:0000256" key="6">
    <source>
        <dbReference type="ARBA" id="ARBA00022833"/>
    </source>
</evidence>
<dbReference type="OrthoDB" id="19329at2759"/>
<dbReference type="GO" id="GO:0042273">
    <property type="term" value="P:ribosomal large subunit biogenesis"/>
    <property type="evidence" value="ECO:0007669"/>
    <property type="project" value="TreeGrafter"/>
</dbReference>
<dbReference type="GO" id="GO:0005737">
    <property type="term" value="C:cytoplasm"/>
    <property type="evidence" value="ECO:0007669"/>
    <property type="project" value="UniProtKB-SubCell"/>
</dbReference>
<keyword evidence="5" id="KW-0677">Repeat</keyword>
<evidence type="ECO:0000256" key="4">
    <source>
        <dbReference type="ARBA" id="ARBA00022723"/>
    </source>
</evidence>
<dbReference type="PROSITE" id="PS50157">
    <property type="entry name" value="ZINC_FINGER_C2H2_2"/>
    <property type="match status" value="1"/>
</dbReference>
<dbReference type="GO" id="GO:0003676">
    <property type="term" value="F:nucleic acid binding"/>
    <property type="evidence" value="ECO:0007669"/>
    <property type="project" value="InterPro"/>
</dbReference>